<keyword evidence="1" id="KW-0805">Transcription regulation</keyword>
<dbReference type="PANTHER" id="PTHR44846">
    <property type="entry name" value="MANNOSYL-D-GLYCERATE TRANSPORT/METABOLISM SYSTEM REPRESSOR MNGR-RELATED"/>
    <property type="match status" value="1"/>
</dbReference>
<keyword evidence="2 6" id="KW-0238">DNA-binding</keyword>
<dbReference type="Pfam" id="PF00392">
    <property type="entry name" value="GntR"/>
    <property type="match status" value="1"/>
</dbReference>
<evidence type="ECO:0000259" key="5">
    <source>
        <dbReference type="PROSITE" id="PS50949"/>
    </source>
</evidence>
<keyword evidence="7" id="KW-1185">Reference proteome</keyword>
<dbReference type="SUPFAM" id="SSF46785">
    <property type="entry name" value="Winged helix' DNA-binding domain"/>
    <property type="match status" value="1"/>
</dbReference>
<dbReference type="SMART" id="SM00345">
    <property type="entry name" value="HTH_GNTR"/>
    <property type="match status" value="1"/>
</dbReference>
<dbReference type="CDD" id="cd07377">
    <property type="entry name" value="WHTH_GntR"/>
    <property type="match status" value="1"/>
</dbReference>
<accession>A0A7W7PXS6</accession>
<proteinExistence type="predicted"/>
<evidence type="ECO:0000256" key="1">
    <source>
        <dbReference type="ARBA" id="ARBA00023015"/>
    </source>
</evidence>
<organism evidence="6 7">
    <name type="scientific">Streptomyces griseomycini</name>
    <dbReference type="NCBI Taxonomy" id="66895"/>
    <lineage>
        <taxon>Bacteria</taxon>
        <taxon>Bacillati</taxon>
        <taxon>Actinomycetota</taxon>
        <taxon>Actinomycetes</taxon>
        <taxon>Kitasatosporales</taxon>
        <taxon>Streptomycetaceae</taxon>
        <taxon>Streptomyces</taxon>
    </lineage>
</organism>
<reference evidence="6 7" key="1">
    <citation type="submission" date="2020-08" db="EMBL/GenBank/DDBJ databases">
        <title>Genomic Encyclopedia of Type Strains, Phase III (KMG-III): the genomes of soil and plant-associated and newly described type strains.</title>
        <authorList>
            <person name="Whitman W."/>
        </authorList>
    </citation>
    <scope>NUCLEOTIDE SEQUENCE [LARGE SCALE GENOMIC DNA]</scope>
    <source>
        <strain evidence="6 7">CECT 3273</strain>
    </source>
</reference>
<dbReference type="PRINTS" id="PR00035">
    <property type="entry name" value="HTHGNTR"/>
</dbReference>
<dbReference type="InterPro" id="IPR036390">
    <property type="entry name" value="WH_DNA-bd_sf"/>
</dbReference>
<keyword evidence="4" id="KW-0175">Coiled coil</keyword>
<protein>
    <submittedName>
        <fullName evidence="6">DNA-binding GntR family transcriptional regulator</fullName>
    </submittedName>
</protein>
<sequence length="115" mass="13060">MTDEAMQPYQRIAQDVRDQIRLGRLKANDKLPSTRELAENYGVAPGTVQRALAELRSGGIIYSHQGRGSYIRESALEAVADPVTRAIKRLEEQVADLTERLERIEEERRAVEPDR</sequence>
<dbReference type="PROSITE" id="PS50949">
    <property type="entry name" value="HTH_GNTR"/>
    <property type="match status" value="1"/>
</dbReference>
<dbReference type="GO" id="GO:0045892">
    <property type="term" value="P:negative regulation of DNA-templated transcription"/>
    <property type="evidence" value="ECO:0007669"/>
    <property type="project" value="TreeGrafter"/>
</dbReference>
<dbReference type="PANTHER" id="PTHR44846:SF17">
    <property type="entry name" value="GNTR-FAMILY TRANSCRIPTIONAL REGULATOR"/>
    <property type="match status" value="1"/>
</dbReference>
<comment type="caution">
    <text evidence="6">The sequence shown here is derived from an EMBL/GenBank/DDBJ whole genome shotgun (WGS) entry which is preliminary data.</text>
</comment>
<dbReference type="Proteomes" id="UP000579523">
    <property type="component" value="Unassembled WGS sequence"/>
</dbReference>
<name>A0A7W7PXS6_9ACTN</name>
<evidence type="ECO:0000256" key="2">
    <source>
        <dbReference type="ARBA" id="ARBA00023125"/>
    </source>
</evidence>
<dbReference type="Gene3D" id="1.10.10.10">
    <property type="entry name" value="Winged helix-like DNA-binding domain superfamily/Winged helix DNA-binding domain"/>
    <property type="match status" value="1"/>
</dbReference>
<dbReference type="GO" id="GO:0003700">
    <property type="term" value="F:DNA-binding transcription factor activity"/>
    <property type="evidence" value="ECO:0007669"/>
    <property type="project" value="InterPro"/>
</dbReference>
<dbReference type="GO" id="GO:0003677">
    <property type="term" value="F:DNA binding"/>
    <property type="evidence" value="ECO:0007669"/>
    <property type="project" value="UniProtKB-KW"/>
</dbReference>
<evidence type="ECO:0000256" key="3">
    <source>
        <dbReference type="ARBA" id="ARBA00023163"/>
    </source>
</evidence>
<gene>
    <name evidence="6" type="ORF">FHS37_007403</name>
</gene>
<dbReference type="InterPro" id="IPR050679">
    <property type="entry name" value="Bact_HTH_transcr_reg"/>
</dbReference>
<dbReference type="EMBL" id="JACHJI010000026">
    <property type="protein sequence ID" value="MBB4903306.1"/>
    <property type="molecule type" value="Genomic_DNA"/>
</dbReference>
<evidence type="ECO:0000256" key="4">
    <source>
        <dbReference type="SAM" id="Coils"/>
    </source>
</evidence>
<keyword evidence="3" id="KW-0804">Transcription</keyword>
<feature type="coiled-coil region" evidence="4">
    <location>
        <begin position="80"/>
        <end position="107"/>
    </location>
</feature>
<evidence type="ECO:0000313" key="6">
    <source>
        <dbReference type="EMBL" id="MBB4903306.1"/>
    </source>
</evidence>
<evidence type="ECO:0000313" key="7">
    <source>
        <dbReference type="Proteomes" id="UP000579523"/>
    </source>
</evidence>
<feature type="domain" description="HTH gntR-type" evidence="5">
    <location>
        <begin position="6"/>
        <end position="74"/>
    </location>
</feature>
<dbReference type="RefSeq" id="WP_184829243.1">
    <property type="nucleotide sequence ID" value="NZ_BMTK01000020.1"/>
</dbReference>
<dbReference type="InterPro" id="IPR000524">
    <property type="entry name" value="Tscrpt_reg_HTH_GntR"/>
</dbReference>
<dbReference type="AlphaFoldDB" id="A0A7W7PXS6"/>
<dbReference type="InterPro" id="IPR036388">
    <property type="entry name" value="WH-like_DNA-bd_sf"/>
</dbReference>